<keyword evidence="4" id="KW-1185">Reference proteome</keyword>
<dbReference type="EMBL" id="BAABKX010000018">
    <property type="protein sequence ID" value="GAA5059565.1"/>
    <property type="molecule type" value="Genomic_DNA"/>
</dbReference>
<dbReference type="InterPro" id="IPR028081">
    <property type="entry name" value="Leu-bd"/>
</dbReference>
<dbReference type="PANTHER" id="PTHR30483:SF6">
    <property type="entry name" value="PERIPLASMIC BINDING PROTEIN OF ABC TRANSPORTER FOR NATURAL AMINO ACIDS"/>
    <property type="match status" value="1"/>
</dbReference>
<accession>A0AAV3UN31</accession>
<dbReference type="SUPFAM" id="SSF53822">
    <property type="entry name" value="Periplasmic binding protein-like I"/>
    <property type="match status" value="1"/>
</dbReference>
<sequence>MTRRAVLSAVGAGGLAGVSGCLGDIGGGGGGDDTVKYGMLNPMTGPYAGLAEEQRKGAKLAVKTINESDDYDFTIDAKYGDTQADAETGQQEARKMVEQHGASYMMGAISSSVALGLNEFASEESVVYSPGAAAIPITGKNCNEYVFRSETNTAQIAEACSEWTLNNLGSNVWFHIADYAYGQSVLREWRSRMQESNADFSEAGVTRAQLGAKNFDSFISQMKNSDADVVVVGSTGGDLIEFLNQASAQGLSNQKEIMTTTGSFQVVRGALGEKADGIYSGTRYVPQLDSGTNKEFVEAYTNENDGEPDSFARVAYDSITMVANGIKEAGSTDPDDVIETLPGLKMQSLLGENEFRSCDHQAKNPVWVGQNVYNGGEMADVKLITEVNGDDAIPSCDQTGCQL</sequence>
<dbReference type="PROSITE" id="PS51257">
    <property type="entry name" value="PROKAR_LIPOPROTEIN"/>
    <property type="match status" value="1"/>
</dbReference>
<evidence type="ECO:0000313" key="3">
    <source>
        <dbReference type="EMBL" id="GAA5059565.1"/>
    </source>
</evidence>
<feature type="domain" description="Leucine-binding protein" evidence="2">
    <location>
        <begin position="34"/>
        <end position="370"/>
    </location>
</feature>
<evidence type="ECO:0000259" key="2">
    <source>
        <dbReference type="Pfam" id="PF13458"/>
    </source>
</evidence>
<protein>
    <submittedName>
        <fullName evidence="3">ABC transporter substrate-binding protein</fullName>
    </submittedName>
</protein>
<keyword evidence="1" id="KW-0732">Signal</keyword>
<dbReference type="Pfam" id="PF13458">
    <property type="entry name" value="Peripla_BP_6"/>
    <property type="match status" value="1"/>
</dbReference>
<dbReference type="Proteomes" id="UP001501729">
    <property type="component" value="Unassembled WGS sequence"/>
</dbReference>
<gene>
    <name evidence="3" type="ORF">GCM10025751_43720</name>
</gene>
<dbReference type="CDD" id="cd19989">
    <property type="entry name" value="PBP1_SBP-like"/>
    <property type="match status" value="1"/>
</dbReference>
<reference evidence="3 4" key="1">
    <citation type="journal article" date="2019" name="Int. J. Syst. Evol. Microbiol.">
        <title>The Global Catalogue of Microorganisms (GCM) 10K type strain sequencing project: providing services to taxonomists for standard genome sequencing and annotation.</title>
        <authorList>
            <consortium name="The Broad Institute Genomics Platform"/>
            <consortium name="The Broad Institute Genome Sequencing Center for Infectious Disease"/>
            <person name="Wu L."/>
            <person name="Ma J."/>
        </authorList>
    </citation>
    <scope>NUCLEOTIDE SEQUENCE [LARGE SCALE GENOMIC DNA]</scope>
    <source>
        <strain evidence="3 4">JCM 17504</strain>
    </source>
</reference>
<name>A0AAV3UN31_9EURY</name>
<dbReference type="PANTHER" id="PTHR30483">
    <property type="entry name" value="LEUCINE-SPECIFIC-BINDING PROTEIN"/>
    <property type="match status" value="1"/>
</dbReference>
<evidence type="ECO:0000256" key="1">
    <source>
        <dbReference type="ARBA" id="ARBA00022729"/>
    </source>
</evidence>
<comment type="caution">
    <text evidence="3">The sequence shown here is derived from an EMBL/GenBank/DDBJ whole genome shotgun (WGS) entry which is preliminary data.</text>
</comment>
<proteinExistence type="predicted"/>
<evidence type="ECO:0000313" key="4">
    <source>
        <dbReference type="Proteomes" id="UP001501729"/>
    </source>
</evidence>
<dbReference type="Gene3D" id="3.40.50.2300">
    <property type="match status" value="2"/>
</dbReference>
<dbReference type="InterPro" id="IPR051010">
    <property type="entry name" value="BCAA_transport"/>
</dbReference>
<organism evidence="3 4">
    <name type="scientific">Haladaptatus pallidirubidus</name>
    <dbReference type="NCBI Taxonomy" id="1008152"/>
    <lineage>
        <taxon>Archaea</taxon>
        <taxon>Methanobacteriati</taxon>
        <taxon>Methanobacteriota</taxon>
        <taxon>Stenosarchaea group</taxon>
        <taxon>Halobacteria</taxon>
        <taxon>Halobacteriales</taxon>
        <taxon>Haladaptataceae</taxon>
        <taxon>Haladaptatus</taxon>
    </lineage>
</organism>
<dbReference type="InterPro" id="IPR028082">
    <property type="entry name" value="Peripla_BP_I"/>
</dbReference>
<dbReference type="AlphaFoldDB" id="A0AAV3UN31"/>